<evidence type="ECO:0000313" key="9">
    <source>
        <dbReference type="Proteomes" id="UP000199459"/>
    </source>
</evidence>
<dbReference type="AlphaFoldDB" id="A0A1H8ESN2"/>
<feature type="domain" description="Flagellar hook-associated protein 2 N-terminal" evidence="6">
    <location>
        <begin position="9"/>
        <end position="105"/>
    </location>
</feature>
<dbReference type="STRING" id="917.SAMN05216326_13139"/>
<evidence type="ECO:0000256" key="4">
    <source>
        <dbReference type="ARBA" id="ARBA00023143"/>
    </source>
</evidence>
<evidence type="ECO:0000256" key="2">
    <source>
        <dbReference type="ARBA" id="ARBA00011255"/>
    </source>
</evidence>
<dbReference type="Proteomes" id="UP000199459">
    <property type="component" value="Unassembled WGS sequence"/>
</dbReference>
<sequence length="658" mass="67735">MLSTPGIGSGLDVNGIISQLMSVERRPLLALDNKEAKQQTQLTAFGTLKGALSAFQSSLSSLTSPSKFSAISANISDTSLATVSASASAVTGKYDVEIQSLAQSQKLKSGNFASPSTAIGSGTLTVQFGTYSGGSFTLNPDKAAQSITISPSNASLTGVRDAINKADADISASIVNDGSGDRLVIASKDTGLSNALKITVTDDDGNNTDNAGLSQLAFNAATGGTSNLTETVPASNAEMVVDGIPISKSSNTISDAIDGVTFNLLKADIGNTTTLNISRNTAGIEKAVSNFVKSYNELNQTITDLSKYNAETKQASILTGDFTVRALQNQLRNALSEPLKTAGGGLSILAEVGVSFQDDGSLKLDSSKLSNVVNDASKDISTLFASVGKTSDSLVSFISATSDTVNGNYQLDISQLATQGTATGSTPAALTINTGINDSLDLNINGIDANITLAAGTYDADSLAAEIQSKINGNTTFSSNNVAVSVTQSSGILTITSNQYGSSSSVDITGGNGELDLFGSATETTGLDVAGTINGLSATGTGQSLSGTGDSEGLVLKVTGGSTGPRGSVDFAHGFAAKLNQVIDTMLDGKLIDNRIEGINEKIDDINDQRESLIRRLDDVEKRIRAQFTALDTMIASMTQTSSFLQQQLSRLPTIDSN</sequence>
<evidence type="ECO:0000259" key="6">
    <source>
        <dbReference type="Pfam" id="PF02465"/>
    </source>
</evidence>
<dbReference type="OrthoDB" id="9810816at2"/>
<keyword evidence="8" id="KW-0282">Flagellum</keyword>
<dbReference type="GO" id="GO:0009424">
    <property type="term" value="C:bacterial-type flagellum hook"/>
    <property type="evidence" value="ECO:0007669"/>
    <property type="project" value="UniProtKB-UniRule"/>
</dbReference>
<keyword evidence="3 5" id="KW-0175">Coiled coil</keyword>
<comment type="subcellular location">
    <subcellularLocation>
        <location evidence="5">Secreted</location>
    </subcellularLocation>
    <subcellularLocation>
        <location evidence="5">Bacterial flagellum</location>
    </subcellularLocation>
</comment>
<dbReference type="Pfam" id="PF02465">
    <property type="entry name" value="FliD_N"/>
    <property type="match status" value="1"/>
</dbReference>
<name>A0A1H8ESN2_9PROT</name>
<dbReference type="Pfam" id="PF07195">
    <property type="entry name" value="FliD_C"/>
    <property type="match status" value="2"/>
</dbReference>
<comment type="function">
    <text evidence="5">Required for morphogenesis and for the elongation of the flagellar filament by facilitating polymerization of the flagellin monomers at the tip of growing filament. Forms a capping structure, which prevents flagellin subunits (transported through the central channel of the flagellum) from leaking out without polymerization at the distal end.</text>
</comment>
<dbReference type="GO" id="GO:0071973">
    <property type="term" value="P:bacterial-type flagellum-dependent cell motility"/>
    <property type="evidence" value="ECO:0007669"/>
    <property type="project" value="TreeGrafter"/>
</dbReference>
<keyword evidence="8" id="KW-0969">Cilium</keyword>
<dbReference type="GO" id="GO:0005576">
    <property type="term" value="C:extracellular region"/>
    <property type="evidence" value="ECO:0007669"/>
    <property type="project" value="UniProtKB-SubCell"/>
</dbReference>
<accession>A0A1H8ESN2</accession>
<keyword evidence="4 5" id="KW-0975">Bacterial flagellum</keyword>
<dbReference type="GO" id="GO:0009421">
    <property type="term" value="C:bacterial-type flagellum filament cap"/>
    <property type="evidence" value="ECO:0007669"/>
    <property type="project" value="InterPro"/>
</dbReference>
<evidence type="ECO:0000256" key="5">
    <source>
        <dbReference type="RuleBase" id="RU362066"/>
    </source>
</evidence>
<feature type="domain" description="Flagellar hook-associated protein 2 C-terminal" evidence="7">
    <location>
        <begin position="569"/>
        <end position="639"/>
    </location>
</feature>
<organism evidence="8 9">
    <name type="scientific">Nitrosomonas marina</name>
    <dbReference type="NCBI Taxonomy" id="917"/>
    <lineage>
        <taxon>Bacteria</taxon>
        <taxon>Pseudomonadati</taxon>
        <taxon>Pseudomonadota</taxon>
        <taxon>Betaproteobacteria</taxon>
        <taxon>Nitrosomonadales</taxon>
        <taxon>Nitrosomonadaceae</taxon>
        <taxon>Nitrosomonas</taxon>
    </lineage>
</organism>
<comment type="similarity">
    <text evidence="1 5">Belongs to the FliD family.</text>
</comment>
<proteinExistence type="inferred from homology"/>
<evidence type="ECO:0000313" key="8">
    <source>
        <dbReference type="EMBL" id="SEN21887.1"/>
    </source>
</evidence>
<comment type="subunit">
    <text evidence="2 5">Homopentamer.</text>
</comment>
<evidence type="ECO:0000256" key="3">
    <source>
        <dbReference type="ARBA" id="ARBA00023054"/>
    </source>
</evidence>
<dbReference type="InterPro" id="IPR010809">
    <property type="entry name" value="FliD_C"/>
</dbReference>
<evidence type="ECO:0000259" key="7">
    <source>
        <dbReference type="Pfam" id="PF07195"/>
    </source>
</evidence>
<reference evidence="8 9" key="1">
    <citation type="submission" date="2016-10" db="EMBL/GenBank/DDBJ databases">
        <authorList>
            <person name="de Groot N.N."/>
        </authorList>
    </citation>
    <scope>NUCLEOTIDE SEQUENCE [LARGE SCALE GENOMIC DNA]</scope>
    <source>
        <strain evidence="8 9">Nm22</strain>
    </source>
</reference>
<dbReference type="GO" id="GO:0007155">
    <property type="term" value="P:cell adhesion"/>
    <property type="evidence" value="ECO:0007669"/>
    <property type="project" value="InterPro"/>
</dbReference>
<dbReference type="PANTHER" id="PTHR30288">
    <property type="entry name" value="FLAGELLAR CAP/ASSEMBLY PROTEIN FLID"/>
    <property type="match status" value="1"/>
</dbReference>
<feature type="domain" description="Flagellar hook-associated protein 2 C-terminal" evidence="7">
    <location>
        <begin position="234"/>
        <end position="408"/>
    </location>
</feature>
<dbReference type="InterPro" id="IPR003481">
    <property type="entry name" value="FliD_N"/>
</dbReference>
<evidence type="ECO:0000256" key="1">
    <source>
        <dbReference type="ARBA" id="ARBA00009764"/>
    </source>
</evidence>
<gene>
    <name evidence="8" type="ORF">SAMN05216325_11087</name>
</gene>
<protein>
    <recommendedName>
        <fullName evidence="5">Flagellar hook-associated protein 2</fullName>
        <shortName evidence="5">HAP2</shortName>
    </recommendedName>
    <alternativeName>
        <fullName evidence="5">Flagellar cap protein</fullName>
    </alternativeName>
</protein>
<feature type="coiled-coil region" evidence="5">
    <location>
        <begin position="596"/>
        <end position="623"/>
    </location>
</feature>
<keyword evidence="5" id="KW-0964">Secreted</keyword>
<dbReference type="PANTHER" id="PTHR30288:SF0">
    <property type="entry name" value="FLAGELLAR HOOK-ASSOCIATED PROTEIN 2"/>
    <property type="match status" value="1"/>
</dbReference>
<keyword evidence="8" id="KW-0966">Cell projection</keyword>
<dbReference type="RefSeq" id="WP_090631326.1">
    <property type="nucleotide sequence ID" value="NZ_FOCP01000010.1"/>
</dbReference>
<dbReference type="EMBL" id="FOCP01000010">
    <property type="protein sequence ID" value="SEN21887.1"/>
    <property type="molecule type" value="Genomic_DNA"/>
</dbReference>
<dbReference type="InterPro" id="IPR040026">
    <property type="entry name" value="FliD"/>
</dbReference>